<dbReference type="Proteomes" id="UP000478052">
    <property type="component" value="Unassembled WGS sequence"/>
</dbReference>
<reference evidence="2 3" key="1">
    <citation type="submission" date="2019-08" db="EMBL/GenBank/DDBJ databases">
        <title>Whole genome of Aphis craccivora.</title>
        <authorList>
            <person name="Voronova N.V."/>
            <person name="Shulinski R.S."/>
            <person name="Bandarenka Y.V."/>
            <person name="Zhorov D.G."/>
            <person name="Warner D."/>
        </authorList>
    </citation>
    <scope>NUCLEOTIDE SEQUENCE [LARGE SCALE GENOMIC DNA]</scope>
    <source>
        <strain evidence="2">180601</strain>
        <tissue evidence="2">Whole Body</tissue>
    </source>
</reference>
<evidence type="ECO:0000313" key="3">
    <source>
        <dbReference type="Proteomes" id="UP000478052"/>
    </source>
</evidence>
<evidence type="ECO:0000313" key="2">
    <source>
        <dbReference type="EMBL" id="KAF0769124.1"/>
    </source>
</evidence>
<comment type="caution">
    <text evidence="2">The sequence shown here is derived from an EMBL/GenBank/DDBJ whole genome shotgun (WGS) entry which is preliminary data.</text>
</comment>
<keyword evidence="1" id="KW-0812">Transmembrane</keyword>
<dbReference type="EMBL" id="VUJU01000645">
    <property type="protein sequence ID" value="KAF0769124.1"/>
    <property type="molecule type" value="Genomic_DNA"/>
</dbReference>
<keyword evidence="1" id="KW-0472">Membrane</keyword>
<proteinExistence type="predicted"/>
<keyword evidence="1" id="KW-1133">Transmembrane helix</keyword>
<dbReference type="AlphaFoldDB" id="A0A6G0ZDW5"/>
<keyword evidence="3" id="KW-1185">Reference proteome</keyword>
<evidence type="ECO:0000256" key="1">
    <source>
        <dbReference type="SAM" id="Phobius"/>
    </source>
</evidence>
<name>A0A6G0ZDW5_APHCR</name>
<protein>
    <submittedName>
        <fullName evidence="2">Uncharacterized protein</fullName>
    </submittedName>
</protein>
<feature type="transmembrane region" description="Helical" evidence="1">
    <location>
        <begin position="34"/>
        <end position="53"/>
    </location>
</feature>
<gene>
    <name evidence="2" type="ORF">FWK35_00008927</name>
</gene>
<accession>A0A6G0ZDW5</accession>
<organism evidence="2 3">
    <name type="scientific">Aphis craccivora</name>
    <name type="common">Cowpea aphid</name>
    <dbReference type="NCBI Taxonomy" id="307492"/>
    <lineage>
        <taxon>Eukaryota</taxon>
        <taxon>Metazoa</taxon>
        <taxon>Ecdysozoa</taxon>
        <taxon>Arthropoda</taxon>
        <taxon>Hexapoda</taxon>
        <taxon>Insecta</taxon>
        <taxon>Pterygota</taxon>
        <taxon>Neoptera</taxon>
        <taxon>Paraneoptera</taxon>
        <taxon>Hemiptera</taxon>
        <taxon>Sternorrhyncha</taxon>
        <taxon>Aphidomorpha</taxon>
        <taxon>Aphidoidea</taxon>
        <taxon>Aphididae</taxon>
        <taxon>Aphidini</taxon>
        <taxon>Aphis</taxon>
        <taxon>Aphis</taxon>
    </lineage>
</organism>
<sequence length="189" mass="23155">MIFNENSKRNRRPFFNVPINYLLQRCENIRRSPYFILGFFVTFSEFTSILYLYDKLKIRITYRLHINIKFLSACINYERSDFTMMCDFFFWSVYSITSRNNTSISNFGGGFRWKSEYPWCIIEVKVPYEFSNFYEICRKRENLHFSFNLSCKYLKISPLLIIQILTKIRQNHEYLQIILELRVENLYFK</sequence>